<accession>A0AAN6XDD0</accession>
<name>A0AAN6XDD0_9PEZI</name>
<protein>
    <recommendedName>
        <fullName evidence="5">Transmembrane protein</fullName>
    </recommendedName>
</protein>
<sequence>MMRQELQPDSHAVSKEGQNNGAETIGMAIGDGQTIGTAGNFHNVQAPRGAAEAKRRVPSPLEQYLASRSQVTAAAARAPPAGCTRSDALRSLTHGGDPGSSRSAGLVVPKRPESDGEFVAIKIDELPCVVEVLEDNQEKNVFARMSATVAYELQDLQHGPSIRRPQTSQSGTTSRHTWDLPKATRILWRGTIRQSWARLIVCGVAVLLLFANLFMSIGFVACLSMNKQDPGAGVWAWLWGSLGLFLLVLCGFLFLWWRDGKAASRIEEDEAWIRGKALPPLPNEAQQTKVNLGEGVGVSYALTLSTPAAAVAFGYEETSDGPGSRESKGKGKEVVKSVSRRSLLRSEPSEPRKLLASFGEGTRGLGCRSDTQHSISSEMGAAAPEAYSPCGTPS</sequence>
<feature type="compositionally biased region" description="Basic and acidic residues" evidence="1">
    <location>
        <begin position="323"/>
        <end position="335"/>
    </location>
</feature>
<organism evidence="3 4">
    <name type="scientific">Triangularia verruculosa</name>
    <dbReference type="NCBI Taxonomy" id="2587418"/>
    <lineage>
        <taxon>Eukaryota</taxon>
        <taxon>Fungi</taxon>
        <taxon>Dikarya</taxon>
        <taxon>Ascomycota</taxon>
        <taxon>Pezizomycotina</taxon>
        <taxon>Sordariomycetes</taxon>
        <taxon>Sordariomycetidae</taxon>
        <taxon>Sordariales</taxon>
        <taxon>Podosporaceae</taxon>
        <taxon>Triangularia</taxon>
    </lineage>
</organism>
<feature type="region of interest" description="Disordered" evidence="1">
    <location>
        <begin position="317"/>
        <end position="394"/>
    </location>
</feature>
<gene>
    <name evidence="3" type="ORF">QBC40DRAFT_300907</name>
</gene>
<evidence type="ECO:0000313" key="3">
    <source>
        <dbReference type="EMBL" id="KAK4195732.1"/>
    </source>
</evidence>
<evidence type="ECO:0000256" key="2">
    <source>
        <dbReference type="SAM" id="Phobius"/>
    </source>
</evidence>
<feature type="region of interest" description="Disordered" evidence="1">
    <location>
        <begin position="76"/>
        <end position="110"/>
    </location>
</feature>
<proteinExistence type="predicted"/>
<feature type="compositionally biased region" description="Basic and acidic residues" evidence="1">
    <location>
        <begin position="1"/>
        <end position="14"/>
    </location>
</feature>
<dbReference type="Proteomes" id="UP001303160">
    <property type="component" value="Unassembled WGS sequence"/>
</dbReference>
<keyword evidence="2" id="KW-0812">Transmembrane</keyword>
<feature type="region of interest" description="Disordered" evidence="1">
    <location>
        <begin position="1"/>
        <end position="35"/>
    </location>
</feature>
<reference evidence="3" key="1">
    <citation type="journal article" date="2023" name="Mol. Phylogenet. Evol.">
        <title>Genome-scale phylogeny and comparative genomics of the fungal order Sordariales.</title>
        <authorList>
            <person name="Hensen N."/>
            <person name="Bonometti L."/>
            <person name="Westerberg I."/>
            <person name="Brannstrom I.O."/>
            <person name="Guillou S."/>
            <person name="Cros-Aarteil S."/>
            <person name="Calhoun S."/>
            <person name="Haridas S."/>
            <person name="Kuo A."/>
            <person name="Mondo S."/>
            <person name="Pangilinan J."/>
            <person name="Riley R."/>
            <person name="LaButti K."/>
            <person name="Andreopoulos B."/>
            <person name="Lipzen A."/>
            <person name="Chen C."/>
            <person name="Yan M."/>
            <person name="Daum C."/>
            <person name="Ng V."/>
            <person name="Clum A."/>
            <person name="Steindorff A."/>
            <person name="Ohm R.A."/>
            <person name="Martin F."/>
            <person name="Silar P."/>
            <person name="Natvig D.O."/>
            <person name="Lalanne C."/>
            <person name="Gautier V."/>
            <person name="Ament-Velasquez S.L."/>
            <person name="Kruys A."/>
            <person name="Hutchinson M.I."/>
            <person name="Powell A.J."/>
            <person name="Barry K."/>
            <person name="Miller A.N."/>
            <person name="Grigoriev I.V."/>
            <person name="Debuchy R."/>
            <person name="Gladieux P."/>
            <person name="Hiltunen Thoren M."/>
            <person name="Johannesson H."/>
        </authorList>
    </citation>
    <scope>NUCLEOTIDE SEQUENCE</scope>
    <source>
        <strain evidence="3">CBS 315.58</strain>
    </source>
</reference>
<keyword evidence="2" id="KW-1133">Transmembrane helix</keyword>
<evidence type="ECO:0000313" key="4">
    <source>
        <dbReference type="Proteomes" id="UP001303160"/>
    </source>
</evidence>
<evidence type="ECO:0008006" key="5">
    <source>
        <dbReference type="Google" id="ProtNLM"/>
    </source>
</evidence>
<keyword evidence="4" id="KW-1185">Reference proteome</keyword>
<evidence type="ECO:0000256" key="1">
    <source>
        <dbReference type="SAM" id="MobiDB-lite"/>
    </source>
</evidence>
<feature type="transmembrane region" description="Helical" evidence="2">
    <location>
        <begin position="235"/>
        <end position="257"/>
    </location>
</feature>
<comment type="caution">
    <text evidence="3">The sequence shown here is derived from an EMBL/GenBank/DDBJ whole genome shotgun (WGS) entry which is preliminary data.</text>
</comment>
<dbReference type="AlphaFoldDB" id="A0AAN6XDD0"/>
<reference evidence="3" key="2">
    <citation type="submission" date="2023-05" db="EMBL/GenBank/DDBJ databases">
        <authorList>
            <consortium name="Lawrence Berkeley National Laboratory"/>
            <person name="Steindorff A."/>
            <person name="Hensen N."/>
            <person name="Bonometti L."/>
            <person name="Westerberg I."/>
            <person name="Brannstrom I.O."/>
            <person name="Guillou S."/>
            <person name="Cros-Aarteil S."/>
            <person name="Calhoun S."/>
            <person name="Haridas S."/>
            <person name="Kuo A."/>
            <person name="Mondo S."/>
            <person name="Pangilinan J."/>
            <person name="Riley R."/>
            <person name="Labutti K."/>
            <person name="Andreopoulos B."/>
            <person name="Lipzen A."/>
            <person name="Chen C."/>
            <person name="Yanf M."/>
            <person name="Daum C."/>
            <person name="Ng V."/>
            <person name="Clum A."/>
            <person name="Ohm R."/>
            <person name="Martin F."/>
            <person name="Silar P."/>
            <person name="Natvig D."/>
            <person name="Lalanne C."/>
            <person name="Gautier V."/>
            <person name="Ament-Velasquez S.L."/>
            <person name="Kruys A."/>
            <person name="Hutchinson M.I."/>
            <person name="Powell A.J."/>
            <person name="Barry K."/>
            <person name="Miller A.N."/>
            <person name="Grigoriev I.V."/>
            <person name="Debuchy R."/>
            <person name="Gladieux P."/>
            <person name="Thoren M.H."/>
            <person name="Johannesson H."/>
        </authorList>
    </citation>
    <scope>NUCLEOTIDE SEQUENCE</scope>
    <source>
        <strain evidence="3">CBS 315.58</strain>
    </source>
</reference>
<feature type="transmembrane region" description="Helical" evidence="2">
    <location>
        <begin position="195"/>
        <end position="215"/>
    </location>
</feature>
<dbReference type="EMBL" id="MU864004">
    <property type="protein sequence ID" value="KAK4195732.1"/>
    <property type="molecule type" value="Genomic_DNA"/>
</dbReference>
<keyword evidence="2" id="KW-0472">Membrane</keyword>